<sequence length="106" mass="12023">MQQRDAFECLLTNKLCGQNEQRVMSTLVMERCKLRDHSKTFVHNGEMLSSVYSPNATERCKYSKTTAARAKNSCAARLKESACDTLTFELSHFSILVSLYTSLSFL</sequence>
<evidence type="ECO:0000313" key="2">
    <source>
        <dbReference type="Proteomes" id="UP001604277"/>
    </source>
</evidence>
<accession>A0ABD1RYN7</accession>
<organism evidence="1 2">
    <name type="scientific">Forsythia ovata</name>
    <dbReference type="NCBI Taxonomy" id="205694"/>
    <lineage>
        <taxon>Eukaryota</taxon>
        <taxon>Viridiplantae</taxon>
        <taxon>Streptophyta</taxon>
        <taxon>Embryophyta</taxon>
        <taxon>Tracheophyta</taxon>
        <taxon>Spermatophyta</taxon>
        <taxon>Magnoliopsida</taxon>
        <taxon>eudicotyledons</taxon>
        <taxon>Gunneridae</taxon>
        <taxon>Pentapetalae</taxon>
        <taxon>asterids</taxon>
        <taxon>lamiids</taxon>
        <taxon>Lamiales</taxon>
        <taxon>Oleaceae</taxon>
        <taxon>Forsythieae</taxon>
        <taxon>Forsythia</taxon>
    </lineage>
</organism>
<gene>
    <name evidence="1" type="ORF">Fot_37274</name>
</gene>
<dbReference type="EMBL" id="JBFOLJ010000011">
    <property type="protein sequence ID" value="KAL2493517.1"/>
    <property type="molecule type" value="Genomic_DNA"/>
</dbReference>
<reference evidence="2" key="1">
    <citation type="submission" date="2024-07" db="EMBL/GenBank/DDBJ databases">
        <title>Two chromosome-level genome assemblies of Korean endemic species Abeliophyllum distichum and Forsythia ovata (Oleaceae).</title>
        <authorList>
            <person name="Jang H."/>
        </authorList>
    </citation>
    <scope>NUCLEOTIDE SEQUENCE [LARGE SCALE GENOMIC DNA]</scope>
</reference>
<keyword evidence="2" id="KW-1185">Reference proteome</keyword>
<proteinExistence type="predicted"/>
<dbReference type="Proteomes" id="UP001604277">
    <property type="component" value="Unassembled WGS sequence"/>
</dbReference>
<dbReference type="AlphaFoldDB" id="A0ABD1RYN7"/>
<comment type="caution">
    <text evidence="1">The sequence shown here is derived from an EMBL/GenBank/DDBJ whole genome shotgun (WGS) entry which is preliminary data.</text>
</comment>
<name>A0ABD1RYN7_9LAMI</name>
<evidence type="ECO:0000313" key="1">
    <source>
        <dbReference type="EMBL" id="KAL2493517.1"/>
    </source>
</evidence>
<protein>
    <submittedName>
        <fullName evidence="1">Uncharacterized protein</fullName>
    </submittedName>
</protein>